<feature type="domain" description="DNA replication regulator Sld3 C-terminal" evidence="2">
    <location>
        <begin position="162"/>
        <end position="617"/>
    </location>
</feature>
<feature type="compositionally biased region" description="Basic and acidic residues" evidence="1">
    <location>
        <begin position="335"/>
        <end position="349"/>
    </location>
</feature>
<keyword evidence="4" id="KW-1185">Reference proteome</keyword>
<sequence length="619" mass="68338">MTTLVESPLPLVWSSHSLPGPPFSLDLICPLVLPSKPLEAGSDWPFQIAGSSSTSSETVESFTLSPLAGFTVDLLRLSPTSPSSDASPPNNTLGDVIRPFLRSLPQIETRHRKVIFPLLCTSSGSSVSELLDEGELDVIKFALEIRLGSRQALDEGIMPSPKKLSDELEKRETLLQIILLLMYTIYAPSKPQSKKRKRVKHSHRAEPDSPINVNPTEDPETALELLVDRLSVWQAVSELGLSLDPVSKDSRAKGKSKTDENGIAVLLGKFWKSVMVPYFLPKRPELCSVFHLKVFGHPLPPKLLPLPITATKKPRKPKLTRAMPSRDSLIPPPHSHFERPRSVSNDDGRSLSLSRVSSRGGSRAPSETGSRNSPPRESHSMKQTLSRTNTDNHTLAKIGGLERSRSRSIDPLTRSESLSRSISFGVDSNSSRSKKGSLLRNPSGKDLFKSREVGLMRRTTSSRRPDSFSREDSQNQSQTGRFGLLGRKTSGGKESSQRRNSEESQKPNTLILATPSKPRHNNFFRPSQSQQFSSSFNSWIPPTPIREEPTSTPRPNFIAETPIAPGRIATKESLPLGGIDDDEDEGGESDDPLGELWELTDDEDVGQEREDRVLDTPMK</sequence>
<dbReference type="PANTHER" id="PTHR28067">
    <property type="entry name" value="DNA REPLICATION REGULATOR SLD3"/>
    <property type="match status" value="1"/>
</dbReference>
<feature type="region of interest" description="Disordered" evidence="1">
    <location>
        <begin position="192"/>
        <end position="217"/>
    </location>
</feature>
<evidence type="ECO:0000256" key="1">
    <source>
        <dbReference type="SAM" id="MobiDB-lite"/>
    </source>
</evidence>
<dbReference type="Pfam" id="PF08639">
    <property type="entry name" value="Sld3_STD"/>
    <property type="match status" value="1"/>
</dbReference>
<feature type="region of interest" description="Disordered" evidence="1">
    <location>
        <begin position="303"/>
        <end position="619"/>
    </location>
</feature>
<feature type="compositionally biased region" description="Basic and acidic residues" evidence="1">
    <location>
        <begin position="446"/>
        <end position="455"/>
    </location>
</feature>
<evidence type="ECO:0000313" key="3">
    <source>
        <dbReference type="EMBL" id="WRT70546.1"/>
    </source>
</evidence>
<feature type="compositionally biased region" description="Acidic residues" evidence="1">
    <location>
        <begin position="579"/>
        <end position="605"/>
    </location>
</feature>
<evidence type="ECO:0000313" key="4">
    <source>
        <dbReference type="Proteomes" id="UP001329825"/>
    </source>
</evidence>
<name>A0ABZ1D9S3_9TREE</name>
<evidence type="ECO:0000259" key="2">
    <source>
        <dbReference type="Pfam" id="PF08639"/>
    </source>
</evidence>
<feature type="compositionally biased region" description="Basic and acidic residues" evidence="1">
    <location>
        <begin position="463"/>
        <end position="473"/>
    </location>
</feature>
<feature type="compositionally biased region" description="Low complexity" evidence="1">
    <location>
        <begin position="350"/>
        <end position="363"/>
    </location>
</feature>
<proteinExistence type="predicted"/>
<dbReference type="InterPro" id="IPR013948">
    <property type="entry name" value="DNA_replication_reg_Sld3_C"/>
</dbReference>
<feature type="compositionally biased region" description="Polar residues" evidence="1">
    <location>
        <begin position="381"/>
        <end position="393"/>
    </location>
</feature>
<dbReference type="InterPro" id="IPR042511">
    <property type="entry name" value="Sld3"/>
</dbReference>
<dbReference type="Gene3D" id="1.20.58.2130">
    <property type="match status" value="1"/>
</dbReference>
<dbReference type="PANTHER" id="PTHR28067:SF1">
    <property type="entry name" value="DNA REPLICATION REGULATOR SLD3"/>
    <property type="match status" value="1"/>
</dbReference>
<dbReference type="RefSeq" id="XP_062795285.1">
    <property type="nucleotide sequence ID" value="XM_062939234.1"/>
</dbReference>
<reference evidence="3 4" key="1">
    <citation type="submission" date="2024-01" db="EMBL/GenBank/DDBJ databases">
        <title>Comparative genomics of Cryptococcus and Kwoniella reveals pathogenesis evolution and contrasting modes of karyotype evolution via chromosome fusion or intercentromeric recombination.</title>
        <authorList>
            <person name="Coelho M.A."/>
            <person name="David-Palma M."/>
            <person name="Shea T."/>
            <person name="Bowers K."/>
            <person name="McGinley-Smith S."/>
            <person name="Mohammad A.W."/>
            <person name="Gnirke A."/>
            <person name="Yurkov A.M."/>
            <person name="Nowrousian M."/>
            <person name="Sun S."/>
            <person name="Cuomo C.A."/>
            <person name="Heitman J."/>
        </authorList>
    </citation>
    <scope>NUCLEOTIDE SEQUENCE [LARGE SCALE GENOMIC DNA]</scope>
    <source>
        <strain evidence="3">CBS 11374</strain>
    </source>
</reference>
<protein>
    <recommendedName>
        <fullName evidence="2">DNA replication regulator Sld3 C-terminal domain-containing protein</fullName>
    </recommendedName>
</protein>
<feature type="compositionally biased region" description="Basic and acidic residues" evidence="1">
    <location>
        <begin position="606"/>
        <end position="619"/>
    </location>
</feature>
<dbReference type="GeneID" id="87959674"/>
<gene>
    <name evidence="3" type="ORF">IL334_007544</name>
</gene>
<organism evidence="3 4">
    <name type="scientific">Kwoniella shivajii</name>
    <dbReference type="NCBI Taxonomy" id="564305"/>
    <lineage>
        <taxon>Eukaryota</taxon>
        <taxon>Fungi</taxon>
        <taxon>Dikarya</taxon>
        <taxon>Basidiomycota</taxon>
        <taxon>Agaricomycotina</taxon>
        <taxon>Tremellomycetes</taxon>
        <taxon>Tremellales</taxon>
        <taxon>Cryptococcaceae</taxon>
        <taxon>Kwoniella</taxon>
    </lineage>
</organism>
<feature type="compositionally biased region" description="Basic residues" evidence="1">
    <location>
        <begin position="192"/>
        <end position="203"/>
    </location>
</feature>
<accession>A0ABZ1D9S3</accession>
<feature type="compositionally biased region" description="Basic and acidic residues" evidence="1">
    <location>
        <begin position="495"/>
        <end position="505"/>
    </location>
</feature>
<feature type="compositionally biased region" description="Polar residues" evidence="1">
    <location>
        <begin position="414"/>
        <end position="431"/>
    </location>
</feature>
<feature type="compositionally biased region" description="Low complexity" evidence="1">
    <location>
        <begin position="523"/>
        <end position="538"/>
    </location>
</feature>
<dbReference type="EMBL" id="CP141891">
    <property type="protein sequence ID" value="WRT70546.1"/>
    <property type="molecule type" value="Genomic_DNA"/>
</dbReference>
<dbReference type="Proteomes" id="UP001329825">
    <property type="component" value="Chromosome 11"/>
</dbReference>